<dbReference type="SUPFAM" id="SSF57756">
    <property type="entry name" value="Retrovirus zinc finger-like domains"/>
    <property type="match status" value="1"/>
</dbReference>
<feature type="compositionally biased region" description="Basic and acidic residues" evidence="2">
    <location>
        <begin position="617"/>
        <end position="626"/>
    </location>
</feature>
<reference evidence="4 5" key="1">
    <citation type="submission" date="2024-09" db="EMBL/GenBank/DDBJ databases">
        <title>Chromosome-scale assembly of Riccia sorocarpa.</title>
        <authorList>
            <person name="Paukszto L."/>
        </authorList>
    </citation>
    <scope>NUCLEOTIDE SEQUENCE [LARGE SCALE GENOMIC DNA]</scope>
    <source>
        <strain evidence="4">LP-2024</strain>
        <tissue evidence="4">Aerial parts of the thallus</tissue>
    </source>
</reference>
<feature type="region of interest" description="Disordered" evidence="2">
    <location>
        <begin position="107"/>
        <end position="134"/>
    </location>
</feature>
<dbReference type="Proteomes" id="UP001633002">
    <property type="component" value="Unassembled WGS sequence"/>
</dbReference>
<gene>
    <name evidence="4" type="ORF">R1sor_020406</name>
</gene>
<feature type="compositionally biased region" description="Polar residues" evidence="2">
    <location>
        <begin position="731"/>
        <end position="751"/>
    </location>
</feature>
<feature type="compositionally biased region" description="Basic and acidic residues" evidence="2">
    <location>
        <begin position="39"/>
        <end position="49"/>
    </location>
</feature>
<feature type="compositionally biased region" description="Polar residues" evidence="2">
    <location>
        <begin position="558"/>
        <end position="567"/>
    </location>
</feature>
<accession>A0ABD3IGZ2</accession>
<keyword evidence="1" id="KW-0863">Zinc-finger</keyword>
<feature type="compositionally biased region" description="Basic and acidic residues" evidence="2">
    <location>
        <begin position="186"/>
        <end position="211"/>
    </location>
</feature>
<feature type="compositionally biased region" description="Acidic residues" evidence="2">
    <location>
        <begin position="570"/>
        <end position="590"/>
    </location>
</feature>
<keyword evidence="1" id="KW-0862">Zinc</keyword>
<evidence type="ECO:0000256" key="2">
    <source>
        <dbReference type="SAM" id="MobiDB-lite"/>
    </source>
</evidence>
<feature type="compositionally biased region" description="Polar residues" evidence="2">
    <location>
        <begin position="649"/>
        <end position="658"/>
    </location>
</feature>
<feature type="region of interest" description="Disordered" evidence="2">
    <location>
        <begin position="509"/>
        <end position="751"/>
    </location>
</feature>
<evidence type="ECO:0000313" key="5">
    <source>
        <dbReference type="Proteomes" id="UP001633002"/>
    </source>
</evidence>
<feature type="domain" description="CCHC-type" evidence="3">
    <location>
        <begin position="483"/>
        <end position="498"/>
    </location>
</feature>
<dbReference type="InterPro" id="IPR036875">
    <property type="entry name" value="Znf_CCHC_sf"/>
</dbReference>
<name>A0ABD3IGZ2_9MARC</name>
<dbReference type="EMBL" id="JBJQOH010000001">
    <property type="protein sequence ID" value="KAL3702384.1"/>
    <property type="molecule type" value="Genomic_DNA"/>
</dbReference>
<dbReference type="PROSITE" id="PS50158">
    <property type="entry name" value="ZF_CCHC"/>
    <property type="match status" value="1"/>
</dbReference>
<dbReference type="PANTHER" id="PTHR31286">
    <property type="entry name" value="GLYCINE-RICH CELL WALL STRUCTURAL PROTEIN 1.8-LIKE"/>
    <property type="match status" value="1"/>
</dbReference>
<comment type="caution">
    <text evidence="4">The sequence shown here is derived from an EMBL/GenBank/DDBJ whole genome shotgun (WGS) entry which is preliminary data.</text>
</comment>
<dbReference type="InterPro" id="IPR001878">
    <property type="entry name" value="Znf_CCHC"/>
</dbReference>
<keyword evidence="1" id="KW-0479">Metal-binding</keyword>
<dbReference type="InterPro" id="IPR040256">
    <property type="entry name" value="At4g02000-like"/>
</dbReference>
<dbReference type="PANTHER" id="PTHR31286:SF180">
    <property type="entry name" value="OS10G0362600 PROTEIN"/>
    <property type="match status" value="1"/>
</dbReference>
<evidence type="ECO:0000256" key="1">
    <source>
        <dbReference type="PROSITE-ProRule" id="PRU00047"/>
    </source>
</evidence>
<dbReference type="SMART" id="SM00343">
    <property type="entry name" value="ZnF_C2HC"/>
    <property type="match status" value="1"/>
</dbReference>
<evidence type="ECO:0000259" key="3">
    <source>
        <dbReference type="PROSITE" id="PS50158"/>
    </source>
</evidence>
<feature type="region of interest" description="Disordered" evidence="2">
    <location>
        <begin position="26"/>
        <end position="63"/>
    </location>
</feature>
<feature type="compositionally biased region" description="Acidic residues" evidence="2">
    <location>
        <begin position="229"/>
        <end position="239"/>
    </location>
</feature>
<evidence type="ECO:0000313" key="4">
    <source>
        <dbReference type="EMBL" id="KAL3702384.1"/>
    </source>
</evidence>
<feature type="region of interest" description="Disordered" evidence="2">
    <location>
        <begin position="164"/>
        <end position="239"/>
    </location>
</feature>
<dbReference type="AlphaFoldDB" id="A0ABD3IGZ2"/>
<protein>
    <recommendedName>
        <fullName evidence="3">CCHC-type domain-containing protein</fullName>
    </recommendedName>
</protein>
<feature type="compositionally biased region" description="Polar residues" evidence="2">
    <location>
        <begin position="107"/>
        <end position="116"/>
    </location>
</feature>
<keyword evidence="5" id="KW-1185">Reference proteome</keyword>
<proteinExistence type="predicted"/>
<organism evidence="4 5">
    <name type="scientific">Riccia sorocarpa</name>
    <dbReference type="NCBI Taxonomy" id="122646"/>
    <lineage>
        <taxon>Eukaryota</taxon>
        <taxon>Viridiplantae</taxon>
        <taxon>Streptophyta</taxon>
        <taxon>Embryophyta</taxon>
        <taxon>Marchantiophyta</taxon>
        <taxon>Marchantiopsida</taxon>
        <taxon>Marchantiidae</taxon>
        <taxon>Marchantiales</taxon>
        <taxon>Ricciaceae</taxon>
        <taxon>Riccia</taxon>
    </lineage>
</organism>
<dbReference type="GO" id="GO:0008270">
    <property type="term" value="F:zinc ion binding"/>
    <property type="evidence" value="ECO:0007669"/>
    <property type="project" value="UniProtKB-KW"/>
</dbReference>
<sequence>MRAKADAEGLVERWLVGSVRVFRSRFRERSGPGKPINRMQEESSRREDFSNGNAEAGKKRANERRLSILRSSVESVSGVKRRCHLAASGNMADPHGSLAMARSPQHFISNPQSRNTGARRGDLFGGSSIPQGDAIQPQQNLVQSLPAQPTLSYAQALDSRTQVAGGLNSKGNTPARGASNHGNAGKIHDSQDEKASPSFEKHPREFTDHTTDASPNRTRLATAAPWGDMENDESDQSDNDIELSELDEAKATDPAYLTHRKWKKRVIKETVSAFEKVKEHTGDIGEDEVEAEHVFDFNSQARIQARKHKLEDCGIVFCTIDMSPSRDTFLQWLYSEVENKAAVQVRHVKVLAAKHYLVYTRSTEDRDLILASGPYYMRRRLIYTVPWEPGFDTSKALAKKMSVWLDLLNVDAMLEGEGKAMLSTLGQVIQMAGMTEAQEGKFQHIRGCILMDLSKPLPTVLKLNMNGVTRKIKIQYDMLPDACYVCNERGHYQRFCPKLMSTKMVVPEIPTVTDPQDGFTEVGGKPKPPSENPSVQPVGAAPNNPYAPLQALEEDDSTPTTVPNIATSEADPELDNEQMEDGELQQDEAQDAATSPHRKEIEGGDPPQDEAQADTTTLHRKEKETLESTNAEENISEEAKTLLDLNHTPKPTGQSQAELKQIERQKKKDKKKAQKEERRKIRVAKISPPRPREAVTIQSEGEDSETETGQKDKFWHNSTGKKAKGSKETMDTSLGWTTSPSNRRQNIQQTQ</sequence>